<sequence>MKSRKPLLILLVSGSLFAGSLMAQDQTGTMPPPPPPPPAQQQGTMPPPPPAPSQAPGTPTGQAGPMNTPQGEVTVKSSMPSVNYGPPPDFATLSGGKNCINEDQAAAYPLLANDFIHADRNRNGCITKAEYNAWSRH</sequence>
<feature type="compositionally biased region" description="Pro residues" evidence="1">
    <location>
        <begin position="30"/>
        <end position="53"/>
    </location>
</feature>
<gene>
    <name evidence="3" type="ORF">EZM97_09305</name>
</gene>
<evidence type="ECO:0008006" key="5">
    <source>
        <dbReference type="Google" id="ProtNLM"/>
    </source>
</evidence>
<dbReference type="PROSITE" id="PS00018">
    <property type="entry name" value="EF_HAND_1"/>
    <property type="match status" value="1"/>
</dbReference>
<protein>
    <recommendedName>
        <fullName evidence="5">EF-hand domain-containing protein</fullName>
    </recommendedName>
</protein>
<proteinExistence type="predicted"/>
<dbReference type="Proteomes" id="UP000291822">
    <property type="component" value="Unassembled WGS sequence"/>
</dbReference>
<evidence type="ECO:0000256" key="1">
    <source>
        <dbReference type="SAM" id="MobiDB-lite"/>
    </source>
</evidence>
<organism evidence="3 4">
    <name type="scientific">Dyella soli</name>
    <dbReference type="NCBI Taxonomy" id="522319"/>
    <lineage>
        <taxon>Bacteria</taxon>
        <taxon>Pseudomonadati</taxon>
        <taxon>Pseudomonadota</taxon>
        <taxon>Gammaproteobacteria</taxon>
        <taxon>Lysobacterales</taxon>
        <taxon>Rhodanobacteraceae</taxon>
        <taxon>Dyella</taxon>
    </lineage>
</organism>
<dbReference type="EMBL" id="SJTG01000001">
    <property type="protein sequence ID" value="TCI13889.1"/>
    <property type="molecule type" value="Genomic_DNA"/>
</dbReference>
<evidence type="ECO:0000256" key="2">
    <source>
        <dbReference type="SAM" id="SignalP"/>
    </source>
</evidence>
<dbReference type="InterPro" id="IPR018247">
    <property type="entry name" value="EF_Hand_1_Ca_BS"/>
</dbReference>
<keyword evidence="2" id="KW-0732">Signal</keyword>
<keyword evidence="4" id="KW-1185">Reference proteome</keyword>
<evidence type="ECO:0000313" key="4">
    <source>
        <dbReference type="Proteomes" id="UP000291822"/>
    </source>
</evidence>
<accession>A0A4R0Z242</accession>
<feature type="signal peptide" evidence="2">
    <location>
        <begin position="1"/>
        <end position="23"/>
    </location>
</feature>
<reference evidence="3 4" key="1">
    <citation type="submission" date="2019-02" db="EMBL/GenBank/DDBJ databases">
        <title>Dyella amyloliquefaciens sp. nov., isolated from forest soil.</title>
        <authorList>
            <person name="Gao Z.-H."/>
            <person name="Qiu L.-H."/>
        </authorList>
    </citation>
    <scope>NUCLEOTIDE SEQUENCE [LARGE SCALE GENOMIC DNA]</scope>
    <source>
        <strain evidence="3 4">KACC 12747</strain>
    </source>
</reference>
<comment type="caution">
    <text evidence="3">The sequence shown here is derived from an EMBL/GenBank/DDBJ whole genome shotgun (WGS) entry which is preliminary data.</text>
</comment>
<dbReference type="AlphaFoldDB" id="A0A4R0Z242"/>
<feature type="chain" id="PRO_5021022631" description="EF-hand domain-containing protein" evidence="2">
    <location>
        <begin position="24"/>
        <end position="137"/>
    </location>
</feature>
<name>A0A4R0Z242_9GAMM</name>
<feature type="compositionally biased region" description="Polar residues" evidence="1">
    <location>
        <begin position="65"/>
        <end position="81"/>
    </location>
</feature>
<evidence type="ECO:0000313" key="3">
    <source>
        <dbReference type="EMBL" id="TCI13889.1"/>
    </source>
</evidence>
<feature type="region of interest" description="Disordered" evidence="1">
    <location>
        <begin position="22"/>
        <end position="89"/>
    </location>
</feature>